<name>A0A6J6RNU5_9ZZZZ</name>
<dbReference type="EMBL" id="CAEZXO010000010">
    <property type="protein sequence ID" value="CAB4701880.1"/>
    <property type="molecule type" value="Genomic_DNA"/>
</dbReference>
<dbReference type="EMBL" id="CAFBNH010000007">
    <property type="protein sequence ID" value="CAB4950556.1"/>
    <property type="molecule type" value="Genomic_DNA"/>
</dbReference>
<evidence type="ECO:0000313" key="6">
    <source>
        <dbReference type="EMBL" id="CAB4829667.1"/>
    </source>
</evidence>
<dbReference type="CDD" id="cd00995">
    <property type="entry name" value="PBP2_NikA_DppA_OppA_like"/>
    <property type="match status" value="1"/>
</dbReference>
<dbReference type="SUPFAM" id="SSF53850">
    <property type="entry name" value="Periplasmic binding protein-like II"/>
    <property type="match status" value="1"/>
</dbReference>
<sequence length="534" mass="57649">MLDFKSRKPKKMFRRMSALGSVFVLAVPLVLISLPASAATVKNLNWGLAYGPRTLFAPTNYSDVGNEVMSLIQGQILTTNPDGSIVPSVASSWKKVSETEYAYTIKKGIKFSDGSLLTIADVVYSLKMHLDPTVASQEAALLSNVQSITSSGDVMTVKLKTADSMWKYLPATLVGFVWKKAHVEANLANYGTPKVLPIGSGPYKVKEYTPDSRLILVRNKFYTGPKTQFDQITFRVIPDAQTLQLAMIGGQIDGTFSVPSASFLQWKSVFSVTPVSNLVFRGLTLDMTQAPFDDIHVRRALYYATNSSAIVTGLTPGLGRPSTTINDPNIFKGVLDAATIKAGYSSIATYPFSIEKAKAELALSSVPNGFETTMNVPADSATIGKISQVLVQDFAKIGVTLKLNSMPGGPRFQVILDHAPNLGIQIIGNKPDGPDPTQMAFLYFHSSQAAVNGNNSSNYRNPKVDALIEKAQQAKDVKVGAKLVLEAQTLAAQDIPIIPILWGDSAIAVKDSWSAIAPGAFFDTSLWVNLIKTN</sequence>
<dbReference type="GO" id="GO:0043190">
    <property type="term" value="C:ATP-binding cassette (ABC) transporter complex"/>
    <property type="evidence" value="ECO:0007669"/>
    <property type="project" value="InterPro"/>
</dbReference>
<dbReference type="AlphaFoldDB" id="A0A6J6RNU5"/>
<dbReference type="PANTHER" id="PTHR30290">
    <property type="entry name" value="PERIPLASMIC BINDING COMPONENT OF ABC TRANSPORTER"/>
    <property type="match status" value="1"/>
</dbReference>
<dbReference type="InterPro" id="IPR000914">
    <property type="entry name" value="SBP_5_dom"/>
</dbReference>
<evidence type="ECO:0000313" key="4">
    <source>
        <dbReference type="EMBL" id="CAB4724173.1"/>
    </source>
</evidence>
<reference evidence="4" key="1">
    <citation type="submission" date="2020-05" db="EMBL/GenBank/DDBJ databases">
        <authorList>
            <person name="Chiriac C."/>
            <person name="Salcher M."/>
            <person name="Ghai R."/>
            <person name="Kavagutti S V."/>
        </authorList>
    </citation>
    <scope>NUCLEOTIDE SEQUENCE</scope>
</reference>
<dbReference type="GO" id="GO:0015833">
    <property type="term" value="P:peptide transport"/>
    <property type="evidence" value="ECO:0007669"/>
    <property type="project" value="TreeGrafter"/>
</dbReference>
<evidence type="ECO:0000259" key="1">
    <source>
        <dbReference type="Pfam" id="PF00496"/>
    </source>
</evidence>
<dbReference type="EMBL" id="CAFBOC010000007">
    <property type="protein sequence ID" value="CAB4975305.1"/>
    <property type="molecule type" value="Genomic_DNA"/>
</dbReference>
<dbReference type="EMBL" id="CAFABH010000014">
    <property type="protein sequence ID" value="CAB4829667.1"/>
    <property type="molecule type" value="Genomic_DNA"/>
</dbReference>
<dbReference type="GO" id="GO:0042597">
    <property type="term" value="C:periplasmic space"/>
    <property type="evidence" value="ECO:0007669"/>
    <property type="project" value="UniProtKB-ARBA"/>
</dbReference>
<accession>A0A6J6RNU5</accession>
<dbReference type="Pfam" id="PF00496">
    <property type="entry name" value="SBP_bac_5"/>
    <property type="match status" value="1"/>
</dbReference>
<evidence type="ECO:0000313" key="2">
    <source>
        <dbReference type="EMBL" id="CAB4342091.1"/>
    </source>
</evidence>
<dbReference type="InterPro" id="IPR039424">
    <property type="entry name" value="SBP_5"/>
</dbReference>
<dbReference type="EMBL" id="CAEZZW010000006">
    <property type="protein sequence ID" value="CAB4783865.1"/>
    <property type="molecule type" value="Genomic_DNA"/>
</dbReference>
<dbReference type="PIRSF" id="PIRSF002741">
    <property type="entry name" value="MppA"/>
    <property type="match status" value="1"/>
</dbReference>
<dbReference type="EMBL" id="CAFBLD010000006">
    <property type="protein sequence ID" value="CAB4869894.1"/>
    <property type="molecule type" value="Genomic_DNA"/>
</dbReference>
<protein>
    <submittedName>
        <fullName evidence="4">Unannotated protein</fullName>
    </submittedName>
</protein>
<evidence type="ECO:0000313" key="8">
    <source>
        <dbReference type="EMBL" id="CAB4950556.1"/>
    </source>
</evidence>
<dbReference type="EMBL" id="CAFBQX010000004">
    <property type="protein sequence ID" value="CAB5073213.1"/>
    <property type="molecule type" value="Genomic_DNA"/>
</dbReference>
<dbReference type="InterPro" id="IPR030678">
    <property type="entry name" value="Peptide/Ni-bd"/>
</dbReference>
<feature type="domain" description="Solute-binding protein family 5" evidence="1">
    <location>
        <begin position="85"/>
        <end position="449"/>
    </location>
</feature>
<evidence type="ECO:0000313" key="10">
    <source>
        <dbReference type="EMBL" id="CAB5073213.1"/>
    </source>
</evidence>
<evidence type="ECO:0000313" key="3">
    <source>
        <dbReference type="EMBL" id="CAB4701880.1"/>
    </source>
</evidence>
<organism evidence="4">
    <name type="scientific">freshwater metagenome</name>
    <dbReference type="NCBI Taxonomy" id="449393"/>
    <lineage>
        <taxon>unclassified sequences</taxon>
        <taxon>metagenomes</taxon>
        <taxon>ecological metagenomes</taxon>
    </lineage>
</organism>
<evidence type="ECO:0000313" key="7">
    <source>
        <dbReference type="EMBL" id="CAB4869894.1"/>
    </source>
</evidence>
<dbReference type="EMBL" id="CAEZYM010000006">
    <property type="protein sequence ID" value="CAB4724173.1"/>
    <property type="molecule type" value="Genomic_DNA"/>
</dbReference>
<evidence type="ECO:0000313" key="9">
    <source>
        <dbReference type="EMBL" id="CAB4975305.1"/>
    </source>
</evidence>
<proteinExistence type="predicted"/>
<dbReference type="GO" id="GO:1904680">
    <property type="term" value="F:peptide transmembrane transporter activity"/>
    <property type="evidence" value="ECO:0007669"/>
    <property type="project" value="TreeGrafter"/>
</dbReference>
<dbReference type="Gene3D" id="3.10.105.10">
    <property type="entry name" value="Dipeptide-binding Protein, Domain 3"/>
    <property type="match status" value="1"/>
</dbReference>
<evidence type="ECO:0000313" key="5">
    <source>
        <dbReference type="EMBL" id="CAB4783865.1"/>
    </source>
</evidence>
<dbReference type="Gene3D" id="3.40.190.10">
    <property type="entry name" value="Periplasmic binding protein-like II"/>
    <property type="match status" value="1"/>
</dbReference>
<dbReference type="EMBL" id="CAESAE010000006">
    <property type="protein sequence ID" value="CAB4342091.1"/>
    <property type="molecule type" value="Genomic_DNA"/>
</dbReference>
<gene>
    <name evidence="3" type="ORF">UFOPK2510_01367</name>
    <name evidence="4" type="ORF">UFOPK2718_00751</name>
    <name evidence="5" type="ORF">UFOPK2936_01136</name>
    <name evidence="6" type="ORF">UFOPK3174_00939</name>
    <name evidence="7" type="ORF">UFOPK3328_00987</name>
    <name evidence="8" type="ORF">UFOPK3779_01174</name>
    <name evidence="9" type="ORF">UFOPK3913_00753</name>
    <name evidence="2" type="ORF">UFOPK4107_01102</name>
    <name evidence="10" type="ORF">UFOPK4403_00901</name>
</gene>